<organism evidence="2 3">
    <name type="scientific">Streptomyces sparsogenes DSM 40356</name>
    <dbReference type="NCBI Taxonomy" id="1331668"/>
    <lineage>
        <taxon>Bacteria</taxon>
        <taxon>Bacillati</taxon>
        <taxon>Actinomycetota</taxon>
        <taxon>Actinomycetes</taxon>
        <taxon>Kitasatosporales</taxon>
        <taxon>Streptomycetaceae</taxon>
        <taxon>Streptomyces</taxon>
    </lineage>
</organism>
<name>A0A1R1SSF1_9ACTN</name>
<dbReference type="AlphaFoldDB" id="A0A1R1SSF1"/>
<comment type="caution">
    <text evidence="2">The sequence shown here is derived from an EMBL/GenBank/DDBJ whole genome shotgun (WGS) entry which is preliminary data.</text>
</comment>
<protein>
    <submittedName>
        <fullName evidence="2">Uncharacterized protein</fullName>
    </submittedName>
</protein>
<reference evidence="2 3" key="1">
    <citation type="submission" date="2013-05" db="EMBL/GenBank/DDBJ databases">
        <title>Genome sequence of Streptomyces sparsogenes DSM 40356.</title>
        <authorList>
            <person name="Coyne S."/>
            <person name="Seebeck F.P."/>
        </authorList>
    </citation>
    <scope>NUCLEOTIDE SEQUENCE [LARGE SCALE GENOMIC DNA]</scope>
    <source>
        <strain evidence="2 3">DSM 40356</strain>
    </source>
</reference>
<feature type="non-terminal residue" evidence="2">
    <location>
        <position position="84"/>
    </location>
</feature>
<gene>
    <name evidence="2" type="ORF">SPAR_02361</name>
</gene>
<evidence type="ECO:0000313" key="2">
    <source>
        <dbReference type="EMBL" id="OMI41137.1"/>
    </source>
</evidence>
<dbReference type="EMBL" id="ASQP01000038">
    <property type="protein sequence ID" value="OMI41137.1"/>
    <property type="molecule type" value="Genomic_DNA"/>
</dbReference>
<keyword evidence="3" id="KW-1185">Reference proteome</keyword>
<accession>A0A1R1SSF1</accession>
<evidence type="ECO:0000256" key="1">
    <source>
        <dbReference type="SAM" id="MobiDB-lite"/>
    </source>
</evidence>
<evidence type="ECO:0000313" key="3">
    <source>
        <dbReference type="Proteomes" id="UP000186168"/>
    </source>
</evidence>
<dbReference type="Proteomes" id="UP000186168">
    <property type="component" value="Unassembled WGS sequence"/>
</dbReference>
<sequence>MAGGDGRGGPPGQRLGRLDDALAILADSGAQLSQEQLLDALWLATRLPPGAAGAGAPLERACTAGTADAADTAHTAATPARPQG</sequence>
<feature type="region of interest" description="Disordered" evidence="1">
    <location>
        <begin position="65"/>
        <end position="84"/>
    </location>
</feature>
<proteinExistence type="predicted"/>